<dbReference type="InterPro" id="IPR049326">
    <property type="entry name" value="Rhodopsin_dom_fungi"/>
</dbReference>
<proteinExistence type="predicted"/>
<reference evidence="3" key="1">
    <citation type="submission" date="2021-03" db="EMBL/GenBank/DDBJ databases">
        <authorList>
            <person name="Tagirdzhanova G."/>
        </authorList>
    </citation>
    <scope>NUCLEOTIDE SEQUENCE</scope>
</reference>
<feature type="domain" description="Rhodopsin" evidence="2">
    <location>
        <begin position="38"/>
        <end position="277"/>
    </location>
</feature>
<dbReference type="Proteomes" id="UP000664534">
    <property type="component" value="Unassembled WGS sequence"/>
</dbReference>
<dbReference type="PANTHER" id="PTHR39614">
    <property type="entry name" value="INTEGRAL MEMBRANE PROTEIN"/>
    <property type="match status" value="1"/>
</dbReference>
<keyword evidence="1" id="KW-0812">Transmembrane</keyword>
<feature type="transmembrane region" description="Helical" evidence="1">
    <location>
        <begin position="141"/>
        <end position="163"/>
    </location>
</feature>
<organism evidence="3 4">
    <name type="scientific">Imshaugia aleurites</name>
    <dbReference type="NCBI Taxonomy" id="172621"/>
    <lineage>
        <taxon>Eukaryota</taxon>
        <taxon>Fungi</taxon>
        <taxon>Dikarya</taxon>
        <taxon>Ascomycota</taxon>
        <taxon>Pezizomycotina</taxon>
        <taxon>Lecanoromycetes</taxon>
        <taxon>OSLEUM clade</taxon>
        <taxon>Lecanoromycetidae</taxon>
        <taxon>Lecanorales</taxon>
        <taxon>Lecanorineae</taxon>
        <taxon>Parmeliaceae</taxon>
        <taxon>Imshaugia</taxon>
    </lineage>
</organism>
<keyword evidence="4" id="KW-1185">Reference proteome</keyword>
<sequence>MAPPQNAVKAEGQGLLVNIVTRVALISVCLATFIKIGVKFRRIHSLEMDDCYMFGAMMAAIAQAIAVAEQVKSGLGRHIFELSISQVQATELAVYTSEFFYIVSICLARMAVLQFLMTIARSRTRRAVTKGVICLNIAWHFNALYLGLGKFCLTSVSIGYVGAVFQNVTSTHNEMQKLAFWDAIGSFDIILDVTMVALPALLLKNVRMSWSKKMRVLSAFAARILIPPLTMFRLCQMKMASHSRDPTYNNVNASIITQLAMNLSVIVACVPFSKSIMEDVKSGILGGLPIKTTVNSSSNDSTKHTPQVMPRIWRRPGDGLLLVLESDSTKTSITSGQRPAGNRTSQCSSLGSNRMVIKQTMGFAVHSEQVRFSLNTVS</sequence>
<dbReference type="Pfam" id="PF20684">
    <property type="entry name" value="Fung_rhodopsin"/>
    <property type="match status" value="1"/>
</dbReference>
<dbReference type="EMBL" id="CAJPDT010000086">
    <property type="protein sequence ID" value="CAF9935793.1"/>
    <property type="molecule type" value="Genomic_DNA"/>
</dbReference>
<gene>
    <name evidence="3" type="ORF">IMSHALPRED_010353</name>
</gene>
<accession>A0A8H3G396</accession>
<protein>
    <recommendedName>
        <fullName evidence="2">Rhodopsin domain-containing protein</fullName>
    </recommendedName>
</protein>
<feature type="transmembrane region" description="Helical" evidence="1">
    <location>
        <begin position="183"/>
        <end position="203"/>
    </location>
</feature>
<keyword evidence="1" id="KW-0472">Membrane</keyword>
<dbReference type="AlphaFoldDB" id="A0A8H3G396"/>
<feature type="transmembrane region" description="Helical" evidence="1">
    <location>
        <begin position="15"/>
        <end position="38"/>
    </location>
</feature>
<evidence type="ECO:0000256" key="1">
    <source>
        <dbReference type="SAM" id="Phobius"/>
    </source>
</evidence>
<feature type="transmembrane region" description="Helical" evidence="1">
    <location>
        <begin position="50"/>
        <end position="68"/>
    </location>
</feature>
<dbReference type="OrthoDB" id="3918601at2759"/>
<feature type="transmembrane region" description="Helical" evidence="1">
    <location>
        <begin position="99"/>
        <end position="120"/>
    </location>
</feature>
<evidence type="ECO:0000313" key="3">
    <source>
        <dbReference type="EMBL" id="CAF9935793.1"/>
    </source>
</evidence>
<comment type="caution">
    <text evidence="3">The sequence shown here is derived from an EMBL/GenBank/DDBJ whole genome shotgun (WGS) entry which is preliminary data.</text>
</comment>
<evidence type="ECO:0000259" key="2">
    <source>
        <dbReference type="Pfam" id="PF20684"/>
    </source>
</evidence>
<name>A0A8H3G396_9LECA</name>
<evidence type="ECO:0000313" key="4">
    <source>
        <dbReference type="Proteomes" id="UP000664534"/>
    </source>
</evidence>
<dbReference type="PANTHER" id="PTHR39614:SF2">
    <property type="entry name" value="INTEGRAL MEMBRANE PROTEIN"/>
    <property type="match status" value="1"/>
</dbReference>
<keyword evidence="1" id="KW-1133">Transmembrane helix</keyword>